<reference evidence="1 2" key="1">
    <citation type="submission" date="2016-10" db="EMBL/GenBank/DDBJ databases">
        <authorList>
            <person name="de Groot N.N."/>
        </authorList>
    </citation>
    <scope>NUCLEOTIDE SEQUENCE [LARGE SCALE GENOMIC DNA]</scope>
    <source>
        <strain evidence="1 2">CGMCC 4.3491</strain>
    </source>
</reference>
<dbReference type="OrthoDB" id="5109626at2"/>
<dbReference type="AlphaFoldDB" id="A0A1H3LAL0"/>
<keyword evidence="2" id="KW-1185">Reference proteome</keyword>
<organism evidence="1 2">
    <name type="scientific">Herbiconiux ginsengi</name>
    <dbReference type="NCBI Taxonomy" id="381665"/>
    <lineage>
        <taxon>Bacteria</taxon>
        <taxon>Bacillati</taxon>
        <taxon>Actinomycetota</taxon>
        <taxon>Actinomycetes</taxon>
        <taxon>Micrococcales</taxon>
        <taxon>Microbacteriaceae</taxon>
        <taxon>Herbiconiux</taxon>
    </lineage>
</organism>
<gene>
    <name evidence="1" type="ORF">SAMN05216554_0895</name>
</gene>
<protein>
    <submittedName>
        <fullName evidence="1">Uncharacterized protein</fullName>
    </submittedName>
</protein>
<sequence length="200" mass="21841">MSLSHSIRWYQRRQSRQPDLAAWPEFTWFTATDVLAAGESMVTAAVATGTPSVRIGRRRTLAETGAAAGPTHPEGGSPAYCAIVVCAVEGVFDGRPDESVAAEGAGRTDAPHPREVWLDAELDACRPIGSTMRVIGRTVPPVREIVTVRPTSRVEETRAWLPHDIRAGDLVAFACAEPVSLQDLRRRAHHPERLDDGRWS</sequence>
<evidence type="ECO:0000313" key="2">
    <source>
        <dbReference type="Proteomes" id="UP000198891"/>
    </source>
</evidence>
<evidence type="ECO:0000313" key="1">
    <source>
        <dbReference type="EMBL" id="SDY61326.1"/>
    </source>
</evidence>
<proteinExistence type="predicted"/>
<dbReference type="Proteomes" id="UP000198891">
    <property type="component" value="Unassembled WGS sequence"/>
</dbReference>
<dbReference type="RefSeq" id="WP_092549319.1">
    <property type="nucleotide sequence ID" value="NZ_FNPZ01000001.1"/>
</dbReference>
<dbReference type="EMBL" id="FNPZ01000001">
    <property type="protein sequence ID" value="SDY61326.1"/>
    <property type="molecule type" value="Genomic_DNA"/>
</dbReference>
<accession>A0A1H3LAL0</accession>
<name>A0A1H3LAL0_9MICO</name>
<dbReference type="STRING" id="381665.SAMN05216554_0895"/>